<keyword evidence="7" id="KW-0206">Cytoskeleton</keyword>
<evidence type="ECO:0000313" key="10">
    <source>
        <dbReference type="EMBL" id="KAK7895260.1"/>
    </source>
</evidence>
<dbReference type="EMBL" id="JBBPFD010000015">
    <property type="protein sequence ID" value="KAK7895260.1"/>
    <property type="molecule type" value="Genomic_DNA"/>
</dbReference>
<keyword evidence="5" id="KW-0677">Repeat</keyword>
<dbReference type="GO" id="GO:0005856">
    <property type="term" value="C:cytoskeleton"/>
    <property type="evidence" value="ECO:0007669"/>
    <property type="project" value="UniProtKB-SubCell"/>
</dbReference>
<reference evidence="11" key="1">
    <citation type="submission" date="2024-04" db="EMBL/GenBank/DDBJ databases">
        <title>Salinicola lusitanus LLJ914,a marine bacterium isolated from the Okinawa Trough.</title>
        <authorList>
            <person name="Li J."/>
        </authorList>
    </citation>
    <scope>NUCLEOTIDE SEQUENCE [LARGE SCALE GENOMIC DNA]</scope>
</reference>
<feature type="compositionally biased region" description="Acidic residues" evidence="9">
    <location>
        <begin position="218"/>
        <end position="227"/>
    </location>
</feature>
<evidence type="ECO:0000256" key="7">
    <source>
        <dbReference type="ARBA" id="ARBA00023212"/>
    </source>
</evidence>
<evidence type="ECO:0000256" key="2">
    <source>
        <dbReference type="ARBA" id="ARBA00004245"/>
    </source>
</evidence>
<keyword evidence="6" id="KW-0175">Coiled coil</keyword>
<evidence type="ECO:0000256" key="4">
    <source>
        <dbReference type="ARBA" id="ARBA00022574"/>
    </source>
</evidence>
<keyword evidence="11" id="KW-1185">Reference proteome</keyword>
<feature type="region of interest" description="Disordered" evidence="9">
    <location>
        <begin position="169"/>
        <end position="227"/>
    </location>
</feature>
<evidence type="ECO:0000256" key="3">
    <source>
        <dbReference type="ARBA" id="ARBA00022490"/>
    </source>
</evidence>
<comment type="caution">
    <text evidence="10">The sequence shown here is derived from an EMBL/GenBank/DDBJ whole genome shotgun (WGS) entry which is preliminary data.</text>
</comment>
<organism evidence="10 11">
    <name type="scientific">Mugilogobius chulae</name>
    <name type="common">yellowstripe goby</name>
    <dbReference type="NCBI Taxonomy" id="88201"/>
    <lineage>
        <taxon>Eukaryota</taxon>
        <taxon>Metazoa</taxon>
        <taxon>Chordata</taxon>
        <taxon>Craniata</taxon>
        <taxon>Vertebrata</taxon>
        <taxon>Euteleostomi</taxon>
        <taxon>Actinopterygii</taxon>
        <taxon>Neopterygii</taxon>
        <taxon>Teleostei</taxon>
        <taxon>Neoteleostei</taxon>
        <taxon>Acanthomorphata</taxon>
        <taxon>Gobiaria</taxon>
        <taxon>Gobiiformes</taxon>
        <taxon>Gobioidei</taxon>
        <taxon>Gobiidae</taxon>
        <taxon>Gobionellinae</taxon>
        <taxon>Mugilogobius</taxon>
    </lineage>
</organism>
<name>A0AAW0N9W2_9GOBI</name>
<evidence type="ECO:0008006" key="12">
    <source>
        <dbReference type="Google" id="ProtNLM"/>
    </source>
</evidence>
<dbReference type="PANTHER" id="PTHR14885:SF3">
    <property type="entry name" value="CILIA- AND FLAGELLA-ASSOCIATED PROTEIN 44"/>
    <property type="match status" value="1"/>
</dbReference>
<dbReference type="AlphaFoldDB" id="A0AAW0N9W2"/>
<sequence length="345" mass="38708">MSTQTGRALLTRSEAFAPMRRAKERKSDSDNEKSVQRCLKALDDELDLIERDKQQKINDLDVVVPLRLHQIQMPDGELPTDLSQVVVMDRTVFQRLQNRIPELKSEVCEQKQLFKEARQKHARLKRKNAEMGKRVKALADLHEAARLSPSNREIRRLLARVEEECKHHQKALSGAVAQSLSRDQHSHSHHLQTGEDEHDVFSQGSLERPIPVDHSDQERDDDRDDCDEVMLSCGKSPEFWPLNPYAANRTLPGSFGLSDPSPCFSPDEYPLFGDLPEPVPALNRQGNRTHLQSYSLQAGRVGGRPLSLCGPSSPLPGRHISTSLRPAPLLGIDIGSVSSTDHGRS</sequence>
<feature type="compositionally biased region" description="Basic and acidic residues" evidence="9">
    <location>
        <begin position="25"/>
        <end position="34"/>
    </location>
</feature>
<evidence type="ECO:0000256" key="8">
    <source>
        <dbReference type="ARBA" id="ARBA00023273"/>
    </source>
</evidence>
<evidence type="ECO:0000256" key="6">
    <source>
        <dbReference type="ARBA" id="ARBA00023054"/>
    </source>
</evidence>
<dbReference type="GO" id="GO:0005929">
    <property type="term" value="C:cilium"/>
    <property type="evidence" value="ECO:0007669"/>
    <property type="project" value="UniProtKB-SubCell"/>
</dbReference>
<keyword evidence="3" id="KW-0963">Cytoplasm</keyword>
<keyword evidence="4" id="KW-0853">WD repeat</keyword>
<evidence type="ECO:0000256" key="9">
    <source>
        <dbReference type="SAM" id="MobiDB-lite"/>
    </source>
</evidence>
<evidence type="ECO:0000313" key="11">
    <source>
        <dbReference type="Proteomes" id="UP001460270"/>
    </source>
</evidence>
<protein>
    <recommendedName>
        <fullName evidence="12">BHLH domain-containing protein</fullName>
    </recommendedName>
</protein>
<evidence type="ECO:0000256" key="1">
    <source>
        <dbReference type="ARBA" id="ARBA00004138"/>
    </source>
</evidence>
<gene>
    <name evidence="10" type="ORF">WMY93_020585</name>
</gene>
<dbReference type="PANTHER" id="PTHR14885">
    <property type="entry name" value="CILIA- AND FLAGELLA-ASSOCIATED PROTEIN 43-RELATED"/>
    <property type="match status" value="1"/>
</dbReference>
<dbReference type="Proteomes" id="UP001460270">
    <property type="component" value="Unassembled WGS sequence"/>
</dbReference>
<proteinExistence type="predicted"/>
<accession>A0AAW0N9W2</accession>
<feature type="region of interest" description="Disordered" evidence="9">
    <location>
        <begin position="1"/>
        <end position="34"/>
    </location>
</feature>
<evidence type="ECO:0000256" key="5">
    <source>
        <dbReference type="ARBA" id="ARBA00022737"/>
    </source>
</evidence>
<keyword evidence="8" id="KW-0966">Cell projection</keyword>
<comment type="subcellular location">
    <subcellularLocation>
        <location evidence="1">Cell projection</location>
        <location evidence="1">Cilium</location>
    </subcellularLocation>
    <subcellularLocation>
        <location evidence="2">Cytoplasm</location>
        <location evidence="2">Cytoskeleton</location>
    </subcellularLocation>
</comment>